<gene>
    <name evidence="5" type="primary">LOC113711123</name>
</gene>
<keyword evidence="4" id="KW-1185">Reference proteome</keyword>
<evidence type="ECO:0000313" key="5">
    <source>
        <dbReference type="RefSeq" id="XP_027090088.2"/>
    </source>
</evidence>
<dbReference type="RefSeq" id="XP_027090088.2">
    <property type="nucleotide sequence ID" value="XM_027234287.2"/>
</dbReference>
<proteinExistence type="predicted"/>
<feature type="compositionally biased region" description="Low complexity" evidence="1">
    <location>
        <begin position="65"/>
        <end position="74"/>
    </location>
</feature>
<evidence type="ECO:0000313" key="4">
    <source>
        <dbReference type="Proteomes" id="UP001652660"/>
    </source>
</evidence>
<dbReference type="PANTHER" id="PTHR21450:SF2">
    <property type="entry name" value="FAMILY PROTEIN, PUTATIVE (DUF630 AND DUF632)-RELATED"/>
    <property type="match status" value="1"/>
</dbReference>
<evidence type="ECO:0000256" key="1">
    <source>
        <dbReference type="SAM" id="MobiDB-lite"/>
    </source>
</evidence>
<dbReference type="Pfam" id="PF04783">
    <property type="entry name" value="DUF630"/>
    <property type="match status" value="1"/>
</dbReference>
<dbReference type="OrthoDB" id="1925648at2759"/>
<reference evidence="4" key="1">
    <citation type="journal article" date="2025" name="Foods">
        <title>Unveiling the Microbial Signatures of Arabica Coffee Cherries: Insights into Ripeness Specific Diversity, Functional Traits, and Implications for Quality and Safety.</title>
        <authorList>
            <consortium name="RefSeq"/>
            <person name="Tenea G.N."/>
            <person name="Cifuentes V."/>
            <person name="Reyes P."/>
            <person name="Cevallos-Vallejos M."/>
        </authorList>
    </citation>
    <scope>NUCLEOTIDE SEQUENCE [LARGE SCALE GENOMIC DNA]</scope>
</reference>
<feature type="compositionally biased region" description="Basic and acidic residues" evidence="1">
    <location>
        <begin position="391"/>
        <end position="423"/>
    </location>
</feature>
<feature type="compositionally biased region" description="Basic and acidic residues" evidence="1">
    <location>
        <begin position="133"/>
        <end position="159"/>
    </location>
</feature>
<feature type="compositionally biased region" description="Gly residues" evidence="1">
    <location>
        <begin position="177"/>
        <end position="188"/>
    </location>
</feature>
<feature type="domain" description="DUF630" evidence="3">
    <location>
        <begin position="1"/>
        <end position="59"/>
    </location>
</feature>
<dbReference type="InterPro" id="IPR006868">
    <property type="entry name" value="DUF630"/>
</dbReference>
<reference evidence="5" key="2">
    <citation type="submission" date="2025-08" db="UniProtKB">
        <authorList>
            <consortium name="RefSeq"/>
        </authorList>
    </citation>
    <scope>IDENTIFICATION</scope>
    <source>
        <tissue evidence="5">Leaves</tissue>
    </source>
</reference>
<feature type="compositionally biased region" description="Basic and acidic residues" evidence="1">
    <location>
        <begin position="91"/>
        <end position="102"/>
    </location>
</feature>
<dbReference type="PANTHER" id="PTHR21450">
    <property type="entry name" value="PROTEIN ALTERED PHOSPHATE STARVATION RESPONSE 1"/>
    <property type="match status" value="1"/>
</dbReference>
<organism evidence="4 5">
    <name type="scientific">Coffea arabica</name>
    <name type="common">Arabian coffee</name>
    <dbReference type="NCBI Taxonomy" id="13443"/>
    <lineage>
        <taxon>Eukaryota</taxon>
        <taxon>Viridiplantae</taxon>
        <taxon>Streptophyta</taxon>
        <taxon>Embryophyta</taxon>
        <taxon>Tracheophyta</taxon>
        <taxon>Spermatophyta</taxon>
        <taxon>Magnoliopsida</taxon>
        <taxon>eudicotyledons</taxon>
        <taxon>Gunneridae</taxon>
        <taxon>Pentapetalae</taxon>
        <taxon>asterids</taxon>
        <taxon>lamiids</taxon>
        <taxon>Gentianales</taxon>
        <taxon>Rubiaceae</taxon>
        <taxon>Ixoroideae</taxon>
        <taxon>Gardenieae complex</taxon>
        <taxon>Bertiereae - Coffeeae clade</taxon>
        <taxon>Coffeeae</taxon>
        <taxon>Coffea</taxon>
    </lineage>
</organism>
<feature type="region of interest" description="Disordered" evidence="1">
    <location>
        <begin position="63"/>
        <end position="188"/>
    </location>
</feature>
<feature type="region of interest" description="Disordered" evidence="1">
    <location>
        <begin position="298"/>
        <end position="336"/>
    </location>
</feature>
<evidence type="ECO:0000259" key="3">
    <source>
        <dbReference type="Pfam" id="PF04783"/>
    </source>
</evidence>
<name>A0A6P6UHY6_COFAR</name>
<protein>
    <submittedName>
        <fullName evidence="5">Uncharacterized protein isoform X1</fullName>
    </submittedName>
</protein>
<dbReference type="AlphaFoldDB" id="A0A6P6UHY6"/>
<sequence>MGCCASKVDDLPLVIRCRERKDLLKAAADHRYAFAAAHLSYFLSLKDVGEALRKFVDEELVVAASSSSDTTTSSPVITLHPLDDEDDDGEEEKRGVLMDKTSRSLGSGGNEGKSKKNKGKKNSGGSGFHHHSHENDDNESHLHFSDHSDDNGSHIHSPGEDADEDEGDPGHNRGRRGGGGGGGGGGGWRYSYPEDYSVPYGYGMMNDQPTPPPPPPPAVYWGPFGNYFGMDPPPPYQAWAPPSYENPYVNYRHTNVHYMKSSSPATKTVIHGAEPAMNGFSSSFYSYPYENEGFYGFPMGPGPSPSQQGREFEGRKSRSARADPPPPPSPKASTWDFLNPFDAFDSGYSGYYGLQAGYGNGYGHGSSVSSPDSAEVRKREGIPDLEEETEHEVYREVEKGKTANEDVKRSLAGEGSSRSRGEPLQRSGDQDVPGRMPLRKGTEGSSKSVPLHKNDDVSSRSVPMPSAEQHFSERSSKGVTSDNNEGTGSNHLTDDMSSSETVLSSKSPDDVNVKKKEVSFEVDDTSKPDVESTKLSNFTALSPHGTRDLREVVAEIRDEFAIASNYGKDVAVMLEVGKLPYQPSFFRVVLSRILYLRSRSSSSLYQSSTSSVRLAAKANKFAESYFGELWKDIESKPGNLSATLEKLYAWEKKLYKEVKAEERLRVIYEKQCKKLQILDEKGAEPNKIDALRASIRVLVTKLNVCMKTIDAISSRIHMLRDEELQPQVADLIHGLIRMWKAMLGCHQKQFQAIMESKTRTLKANTSFLKDSSLRASLELEMELRAWSDRFSDWIKTQKSYVESLNGWLLQCLQYEPEETPDGRAPFSPGRLGAPPVFVICHDWYQAMETISEIRVANAMHNFASSLRELWEKQDEEQRQRIKAQDLSKDIKDRLKTIQMERGKIPREQDAMSDKTGVSIVPSESGISPLDDLTVDLDLVTKKLAEERAKHKTAIKIVHDAASSSVQGGLVPIFKALENFSSEALKAHQRVRFRVDGAESIG</sequence>
<feature type="region of interest" description="Disordered" evidence="1">
    <location>
        <begin position="359"/>
        <end position="512"/>
    </location>
</feature>
<dbReference type="Pfam" id="PF04782">
    <property type="entry name" value="DUF632"/>
    <property type="match status" value="1"/>
</dbReference>
<evidence type="ECO:0000259" key="2">
    <source>
        <dbReference type="Pfam" id="PF04782"/>
    </source>
</evidence>
<dbReference type="InterPro" id="IPR006867">
    <property type="entry name" value="DUF632"/>
</dbReference>
<feature type="domain" description="DUF632" evidence="2">
    <location>
        <begin position="549"/>
        <end position="867"/>
    </location>
</feature>
<feature type="compositionally biased region" description="Polar residues" evidence="1">
    <location>
        <begin position="477"/>
        <end position="506"/>
    </location>
</feature>
<accession>A0A6P6UHY6</accession>
<dbReference type="GeneID" id="113711123"/>
<dbReference type="Proteomes" id="UP001652660">
    <property type="component" value="Chromosome 10e"/>
</dbReference>